<sequence>MSSKTPAVLHVSADDSGTLSLDVGADRLIAPSRLLHVEIDRHRVERLVDPSIHDSAAGTVVTGRLEGTGLDARWSATPLGEGVWEFGLELTNAGASTLAITRMDPLAAHLDGGRWSTLAFDSAWGDEWRPVTGTTDYHHRLGTRSGRSSHGMSPWFGLERAGAGVVVSPAWSGNWHIDLDEGTRVSAGVSTWQLVVELAPGETVSAPRVVLAVGSTRDAAARALTTAAGAIIPRSVASERLDVEWNHWWPYEDVEVTEGVIADNAMIATDLGIRVVTVDAGWFGPADPDTYWGDYRGDWDLVNTARFPSGLGALGDSIRAAGARPGIWEEAEAVGSKARLRREHPELMALAVDGRRHDPSYGVGSQSLDPEDPAFLGYVCLGSPAAREFVLESMSRVVTETGAEWVKLDFNVDPDAGCSRTDHGHGAGDGLLRHYEGLYAVLDEFRARHPEVVLEACSSGGLRIDLGLARHVHCFFLSDPDYTEHALQVLWGASLLLPPVSILHWSWSQWRGDHPASQLDFAALTDEQFATTLRAAMLHRFGVSLRLPALRESHFEVLRAHVALYTGTIADLVREGALHRLTDQPRRGGLGERAPAFQLSSGDRQVIAQFVLPGGAAPVAVRPDLDPAREYRVTDLASGAELALGPDGIPLDDKNGTVTSWLLLVEVQ</sequence>
<dbReference type="CDD" id="cd14791">
    <property type="entry name" value="GH36"/>
    <property type="match status" value="1"/>
</dbReference>
<dbReference type="Gene3D" id="3.20.20.70">
    <property type="entry name" value="Aldolase class I"/>
    <property type="match status" value="1"/>
</dbReference>
<organism evidence="4 5">
    <name type="scientific">Antiquaquibacter soli</name>
    <dbReference type="NCBI Taxonomy" id="3064523"/>
    <lineage>
        <taxon>Bacteria</taxon>
        <taxon>Bacillati</taxon>
        <taxon>Actinomycetota</taxon>
        <taxon>Actinomycetes</taxon>
        <taxon>Micrococcales</taxon>
        <taxon>Microbacteriaceae</taxon>
        <taxon>Antiquaquibacter</taxon>
    </lineage>
</organism>
<gene>
    <name evidence="4" type="ORF">Q5716_13565</name>
</gene>
<dbReference type="SUPFAM" id="SSF51445">
    <property type="entry name" value="(Trans)glycosidases"/>
    <property type="match status" value="1"/>
</dbReference>
<protein>
    <recommendedName>
        <fullName evidence="2">alpha-galactosidase</fullName>
        <ecNumber evidence="2">3.2.1.22</ecNumber>
    </recommendedName>
</protein>
<dbReference type="RefSeq" id="WP_305003689.1">
    <property type="nucleotide sequence ID" value="NZ_JAUQUB010000004.1"/>
</dbReference>
<dbReference type="InterPro" id="IPR013785">
    <property type="entry name" value="Aldolase_TIM"/>
</dbReference>
<dbReference type="PRINTS" id="PR00743">
    <property type="entry name" value="GLHYDRLASE36"/>
</dbReference>
<keyword evidence="5" id="KW-1185">Reference proteome</keyword>
<evidence type="ECO:0000313" key="5">
    <source>
        <dbReference type="Proteomes" id="UP001241072"/>
    </source>
</evidence>
<dbReference type="InterPro" id="IPR002252">
    <property type="entry name" value="Glyco_hydro_36"/>
</dbReference>
<keyword evidence="4" id="KW-0378">Hydrolase</keyword>
<accession>A0ABT9BQP5</accession>
<evidence type="ECO:0000313" key="4">
    <source>
        <dbReference type="EMBL" id="MDO7883259.1"/>
    </source>
</evidence>
<reference evidence="4 5" key="1">
    <citation type="submission" date="2023-07" db="EMBL/GenBank/DDBJ databases">
        <title>Protaetiibacter sp. nov WY-16 isolated from soil.</title>
        <authorList>
            <person name="Liu B."/>
            <person name="Wan Y."/>
        </authorList>
    </citation>
    <scope>NUCLEOTIDE SEQUENCE [LARGE SCALE GENOMIC DNA]</scope>
    <source>
        <strain evidence="4 5">WY-16</strain>
    </source>
</reference>
<dbReference type="Pfam" id="PF02065">
    <property type="entry name" value="Melibiase"/>
    <property type="match status" value="1"/>
</dbReference>
<dbReference type="Proteomes" id="UP001241072">
    <property type="component" value="Unassembled WGS sequence"/>
</dbReference>
<evidence type="ECO:0000256" key="2">
    <source>
        <dbReference type="ARBA" id="ARBA00012755"/>
    </source>
</evidence>
<evidence type="ECO:0000256" key="1">
    <source>
        <dbReference type="ARBA" id="ARBA00001255"/>
    </source>
</evidence>
<keyword evidence="4" id="KW-0326">Glycosidase</keyword>
<comment type="catalytic activity">
    <reaction evidence="1">
        <text>Hydrolysis of terminal, non-reducing alpha-D-galactose residues in alpha-D-galactosides, including galactose oligosaccharides, galactomannans and galactolipids.</text>
        <dbReference type="EC" id="3.2.1.22"/>
    </reaction>
</comment>
<dbReference type="EC" id="3.2.1.22" evidence="2"/>
<dbReference type="EMBL" id="JAUQUB010000004">
    <property type="protein sequence ID" value="MDO7883259.1"/>
    <property type="molecule type" value="Genomic_DNA"/>
</dbReference>
<dbReference type="Pfam" id="PF16875">
    <property type="entry name" value="Glyco_hydro_36N"/>
    <property type="match status" value="1"/>
</dbReference>
<name>A0ABT9BQP5_9MICO</name>
<dbReference type="InterPro" id="IPR031704">
    <property type="entry name" value="Glyco_hydro_36_N"/>
</dbReference>
<evidence type="ECO:0000259" key="3">
    <source>
        <dbReference type="Pfam" id="PF16875"/>
    </source>
</evidence>
<proteinExistence type="predicted"/>
<dbReference type="InterPro" id="IPR038417">
    <property type="entry name" value="Alpga-gal_N_sf"/>
</dbReference>
<feature type="domain" description="Glycosyl hydrolase family 36 N-terminal" evidence="3">
    <location>
        <begin position="59"/>
        <end position="193"/>
    </location>
</feature>
<comment type="caution">
    <text evidence="4">The sequence shown here is derived from an EMBL/GenBank/DDBJ whole genome shotgun (WGS) entry which is preliminary data.</text>
</comment>
<dbReference type="GO" id="GO:0004557">
    <property type="term" value="F:alpha-galactosidase activity"/>
    <property type="evidence" value="ECO:0007669"/>
    <property type="project" value="UniProtKB-EC"/>
</dbReference>
<dbReference type="InterPro" id="IPR017853">
    <property type="entry name" value="GH"/>
</dbReference>
<dbReference type="Gene3D" id="2.70.98.60">
    <property type="entry name" value="alpha-galactosidase from lactobacil brevis"/>
    <property type="match status" value="1"/>
</dbReference>